<dbReference type="GO" id="GO:0016763">
    <property type="term" value="F:pentosyltransferase activity"/>
    <property type="evidence" value="ECO:0007669"/>
    <property type="project" value="TreeGrafter"/>
</dbReference>
<dbReference type="AlphaFoldDB" id="A0A4Z1A7C8"/>
<keyword evidence="4 9" id="KW-0808">Transferase</keyword>
<proteinExistence type="predicted"/>
<dbReference type="Proteomes" id="UP000298263">
    <property type="component" value="Unassembled WGS sequence"/>
</dbReference>
<evidence type="ECO:0000256" key="7">
    <source>
        <dbReference type="ARBA" id="ARBA00023136"/>
    </source>
</evidence>
<dbReference type="OrthoDB" id="343596at2"/>
<keyword evidence="2" id="KW-1003">Cell membrane</keyword>
<dbReference type="PANTHER" id="PTHR33908">
    <property type="entry name" value="MANNOSYLTRANSFERASE YKCB-RELATED"/>
    <property type="match status" value="1"/>
</dbReference>
<dbReference type="RefSeq" id="WP_135588316.1">
    <property type="nucleotide sequence ID" value="NZ_RQGO01000019.1"/>
</dbReference>
<keyword evidence="10" id="KW-1185">Reference proteome</keyword>
<evidence type="ECO:0000256" key="8">
    <source>
        <dbReference type="SAM" id="Phobius"/>
    </source>
</evidence>
<feature type="transmembrane region" description="Helical" evidence="8">
    <location>
        <begin position="290"/>
        <end position="308"/>
    </location>
</feature>
<evidence type="ECO:0000313" key="10">
    <source>
        <dbReference type="Proteomes" id="UP000298263"/>
    </source>
</evidence>
<keyword evidence="5 8" id="KW-0812">Transmembrane</keyword>
<gene>
    <name evidence="9" type="ORF">EHQ69_04045</name>
</gene>
<feature type="transmembrane region" description="Helical" evidence="8">
    <location>
        <begin position="202"/>
        <end position="220"/>
    </location>
</feature>
<evidence type="ECO:0000256" key="4">
    <source>
        <dbReference type="ARBA" id="ARBA00022679"/>
    </source>
</evidence>
<feature type="transmembrane region" description="Helical" evidence="8">
    <location>
        <begin position="265"/>
        <end position="283"/>
    </location>
</feature>
<dbReference type="InterPro" id="IPR050297">
    <property type="entry name" value="LipidA_mod_glycosyltrf_83"/>
</dbReference>
<feature type="transmembrane region" description="Helical" evidence="8">
    <location>
        <begin position="6"/>
        <end position="28"/>
    </location>
</feature>
<dbReference type="EMBL" id="RQGP01000010">
    <property type="protein sequence ID" value="TGL93668.1"/>
    <property type="molecule type" value="Genomic_DNA"/>
</dbReference>
<feature type="transmembrane region" description="Helical" evidence="8">
    <location>
        <begin position="87"/>
        <end position="107"/>
    </location>
</feature>
<keyword evidence="3 9" id="KW-0328">Glycosyltransferase</keyword>
<name>A0A4Z1A7C8_9LEPT</name>
<protein>
    <submittedName>
        <fullName evidence="9">Dolichyl-phosphate-mannose--protein mannosyltransferase</fullName>
    </submittedName>
</protein>
<keyword evidence="6 8" id="KW-1133">Transmembrane helix</keyword>
<keyword evidence="7 8" id="KW-0472">Membrane</keyword>
<organism evidence="9 10">
    <name type="scientific">Leptospira congkakensis</name>
    <dbReference type="NCBI Taxonomy" id="2484932"/>
    <lineage>
        <taxon>Bacteria</taxon>
        <taxon>Pseudomonadati</taxon>
        <taxon>Spirochaetota</taxon>
        <taxon>Spirochaetia</taxon>
        <taxon>Leptospirales</taxon>
        <taxon>Leptospiraceae</taxon>
        <taxon>Leptospira</taxon>
    </lineage>
</organism>
<feature type="transmembrane region" description="Helical" evidence="8">
    <location>
        <begin position="137"/>
        <end position="155"/>
    </location>
</feature>
<dbReference type="GO" id="GO:0005886">
    <property type="term" value="C:plasma membrane"/>
    <property type="evidence" value="ECO:0007669"/>
    <property type="project" value="UniProtKB-SubCell"/>
</dbReference>
<evidence type="ECO:0000256" key="1">
    <source>
        <dbReference type="ARBA" id="ARBA00004651"/>
    </source>
</evidence>
<evidence type="ECO:0000256" key="2">
    <source>
        <dbReference type="ARBA" id="ARBA00022475"/>
    </source>
</evidence>
<dbReference type="GO" id="GO:0010041">
    <property type="term" value="P:response to iron(III) ion"/>
    <property type="evidence" value="ECO:0007669"/>
    <property type="project" value="TreeGrafter"/>
</dbReference>
<comment type="subcellular location">
    <subcellularLocation>
        <location evidence="1">Cell membrane</location>
        <topology evidence="1">Multi-pass membrane protein</topology>
    </subcellularLocation>
</comment>
<feature type="transmembrane region" description="Helical" evidence="8">
    <location>
        <begin position="314"/>
        <end position="331"/>
    </location>
</feature>
<evidence type="ECO:0000256" key="6">
    <source>
        <dbReference type="ARBA" id="ARBA00022989"/>
    </source>
</evidence>
<evidence type="ECO:0000313" key="9">
    <source>
        <dbReference type="EMBL" id="TGL93668.1"/>
    </source>
</evidence>
<evidence type="ECO:0000256" key="5">
    <source>
        <dbReference type="ARBA" id="ARBA00022692"/>
    </source>
</evidence>
<evidence type="ECO:0000256" key="3">
    <source>
        <dbReference type="ARBA" id="ARBA00022676"/>
    </source>
</evidence>
<feature type="transmembrane region" description="Helical" evidence="8">
    <location>
        <begin position="162"/>
        <end position="182"/>
    </location>
</feature>
<accession>A0A4Z1A7C8</accession>
<sequence length="479" mass="55585">MAYASFFIISALFFFQVWINLDVFPVVWPDEVLFFSPALSFANDGRLQTDVLKGLIPGMESKTLWMPPVYFLFSGFSLSVFPDTLTTVRLANVLIVYLTAIGFYMLLRRESISPIASQIAFASVLWEPLLFRFGTAARMEGLTAFFFIISLLFATNKDKSKLYFVFLTGISLSLSSLSHPIGASFGLVTAFLVWKNFGLKSFPWFILGGILPLLCWFYYIHPDWNWFEIQFGAQLTRKRNLLGNFTLIDKVKVFSFGFGFAKFRLILILAEIVLLISLSYQLWKNSGKLNQKWILFWIWILSVLLSLYTSSEGWYVFHILFPLAFGMALLYDTKGNGWKFAIIGVLLSLSSLLYTNHIHWFQTDSKKVFESHFQHLEMSLAHSKSVYLQALPDPYFDLRNKRPDLDILEFIPGELDIPSESYIQTIQSRDSFVFYDDQLMNSVIKDYLKKSSWNREEWEIPVPGNHWLHYKTIVYTKKY</sequence>
<dbReference type="GO" id="GO:0009103">
    <property type="term" value="P:lipopolysaccharide biosynthetic process"/>
    <property type="evidence" value="ECO:0007669"/>
    <property type="project" value="UniProtKB-ARBA"/>
</dbReference>
<feature type="transmembrane region" description="Helical" evidence="8">
    <location>
        <begin position="338"/>
        <end position="355"/>
    </location>
</feature>
<comment type="caution">
    <text evidence="9">The sequence shown here is derived from an EMBL/GenBank/DDBJ whole genome shotgun (WGS) entry which is preliminary data.</text>
</comment>
<dbReference type="PANTHER" id="PTHR33908:SF3">
    <property type="entry name" value="UNDECAPRENYL PHOSPHATE-ALPHA-4-AMINO-4-DEOXY-L-ARABINOSE ARABINOSYL TRANSFERASE"/>
    <property type="match status" value="1"/>
</dbReference>
<reference evidence="9" key="1">
    <citation type="journal article" date="2019" name="PLoS Negl. Trop. Dis.">
        <title>Revisiting the worldwide diversity of Leptospira species in the environment.</title>
        <authorList>
            <person name="Vincent A.T."/>
            <person name="Schiettekatte O."/>
            <person name="Bourhy P."/>
            <person name="Veyrier F.J."/>
            <person name="Picardeau M."/>
        </authorList>
    </citation>
    <scope>NUCLEOTIDE SEQUENCE [LARGE SCALE GENOMIC DNA]</scope>
    <source>
        <strain evidence="9">201702422</strain>
    </source>
</reference>
<feature type="transmembrane region" description="Helical" evidence="8">
    <location>
        <begin position="63"/>
        <end position="81"/>
    </location>
</feature>